<reference evidence="5 6" key="1">
    <citation type="journal article" date="2018" name="BMC Genomics">
        <title>The genome of Naegleria lovaniensis, the basis for a comparative approach to unravel pathogenicity factors of the human pathogenic amoeba N. fowleri.</title>
        <authorList>
            <person name="Liechti N."/>
            <person name="Schurch N."/>
            <person name="Bruggmann R."/>
            <person name="Wittwer M."/>
        </authorList>
    </citation>
    <scope>NUCLEOTIDE SEQUENCE [LARGE SCALE GENOMIC DNA]</scope>
    <source>
        <strain evidence="5 6">ATCC 30569</strain>
    </source>
</reference>
<evidence type="ECO:0000313" key="6">
    <source>
        <dbReference type="Proteomes" id="UP000816034"/>
    </source>
</evidence>
<feature type="compositionally biased region" description="Basic residues" evidence="4">
    <location>
        <begin position="62"/>
        <end position="79"/>
    </location>
</feature>
<feature type="compositionally biased region" description="Basic and acidic residues" evidence="4">
    <location>
        <begin position="119"/>
        <end position="131"/>
    </location>
</feature>
<dbReference type="PANTHER" id="PTHR24180:SF45">
    <property type="entry name" value="POLY [ADP-RIBOSE] POLYMERASE TANKYRASE"/>
    <property type="match status" value="1"/>
</dbReference>
<name>A0AA88GFL6_NAELO</name>
<keyword evidence="2 3" id="KW-0040">ANK repeat</keyword>
<feature type="compositionally biased region" description="Acidic residues" evidence="4">
    <location>
        <begin position="132"/>
        <end position="144"/>
    </location>
</feature>
<dbReference type="InterPro" id="IPR002110">
    <property type="entry name" value="Ankyrin_rpt"/>
</dbReference>
<feature type="region of interest" description="Disordered" evidence="4">
    <location>
        <begin position="1299"/>
        <end position="1321"/>
    </location>
</feature>
<dbReference type="Proteomes" id="UP000816034">
    <property type="component" value="Unassembled WGS sequence"/>
</dbReference>
<dbReference type="Gene3D" id="1.25.40.20">
    <property type="entry name" value="Ankyrin repeat-containing domain"/>
    <property type="match status" value="1"/>
</dbReference>
<keyword evidence="6" id="KW-1185">Reference proteome</keyword>
<protein>
    <submittedName>
        <fullName evidence="5">Uncharacterized protein</fullName>
    </submittedName>
</protein>
<evidence type="ECO:0000256" key="3">
    <source>
        <dbReference type="PROSITE-ProRule" id="PRU00023"/>
    </source>
</evidence>
<dbReference type="GeneID" id="68104112"/>
<dbReference type="EMBL" id="PYSW02000049">
    <property type="protein sequence ID" value="KAG2373993.1"/>
    <property type="molecule type" value="Genomic_DNA"/>
</dbReference>
<evidence type="ECO:0000256" key="2">
    <source>
        <dbReference type="ARBA" id="ARBA00023043"/>
    </source>
</evidence>
<sequence length="1321" mass="152287">MVRTRRKTYEEPAADEATVAETDTSTEIPTTNSEEVQENNNIREEEEIEQNHPEVAEDDSKKRKNPPKKKGGRKKKKKTSTAGIPKTLEIKSTEDRIREAIGDDDDESDRCINNGDGMMVDHDDAENHFEDKMEDDEEDDDGGAEGDGSVNSSMKSIIDNRSGKSKRLDWEQGFFYLPKFDCYLPRPVFHMILQYIPPFPFYLTLRGVCQQWLDDLYHNVCPNVESIDLVKRNEFTDSIGYKYPWYNPNAKRKYGDSIRYISLVFPNITSMCFPIFESRQLRVPTRFLKYFPQLERIELFNYRPFSPLYLHVSGLRSNDFLLSMDLLNVRNITLGYQYYRRRSDRTSFPYVLSYLNSNQQHLRIKHSIKYGDNGTETLKEIKYLVEEEKFSFEAIDFFTLDSYQYTQEMLEFFLNKYKKQLASNYKALLPYEEYFERRGILCNHNLLDFIIENELFKVAFPNADTVAYVITDKILKNIADEKMAKAIFEQAKFPLLFEGEWNPLLTVLISNPYTPGLVSYLCKLVPNLITLGNSEGIVTKDENGCFVHNMNVLASYLKKVREPSGNVTSLVERLHRCGCELNYVFAETGNNFCHLIPSSYLFKVIPKEYLIMKNNEGHTPLQSLCTLQGELSIDFIEEVSKIFNTNGIPLNDTYNNDQNLLHMFAEKKNQPVIETLISYGVNANAVDTFGKTPLFYMHSIGHQLVRPSTLHKLMQAMDKAMLNHKDKNGKTALTYWLEDLKPNIPSSGMHYYSPVDLSGNLAIILLMVGDGCNVLDAIQSMDSELMKQGNLSHNLSLFLVQLLVATTRHTESYISRLLKIISQDKDIYELLSAPFQFQDNEFEDQNLLGVKANALSCLITYLMDGFENSPIGALFFGTPPVLDKSVLDKVFTLEDGVSAIDFLYFALLSGIPGNQFMLFLEEIFNVPRLHYTWYRQPHYSQICPKLAKYSYYDTDQGPLNILQLCCKHERKDLLQYQLLPNFKNGLITNDEFQQMITAKTKNGYDLLDIACKTFNMELAGFISSECSLQFKRAHFEEGLQKHQYDFCYSFITNKSDAVKPTLDEIVHVLCGYIQKCEIFDEKQFEQNCIDLFEDYFIAHETTLEEKCNLFNKMFTVCGEKPKTAPTARPVTTVQQRSNWFLHVHRTLETNKMLFIQPPTPIPENKTSLLELCFLHGFVFLTAYFVSGETSVNRRPKKIFMKSDLETEILSPWATHQNADTGNTLLHLLCTNTQVTKARVKKQHENKEYLATDLIQYLKKVKRNTIFDLTNKNGETALFGAHRTQFLIDVLTPLTNTSVTNKDGKKASEMTPIEIVDPKKKN</sequence>
<dbReference type="PANTHER" id="PTHR24180">
    <property type="entry name" value="CYCLIN-DEPENDENT KINASE INHIBITOR 2C-RELATED"/>
    <property type="match status" value="1"/>
</dbReference>
<dbReference type="RefSeq" id="XP_044543167.1">
    <property type="nucleotide sequence ID" value="XM_044687337.1"/>
</dbReference>
<organism evidence="5 6">
    <name type="scientific">Naegleria lovaniensis</name>
    <name type="common">Amoeba</name>
    <dbReference type="NCBI Taxonomy" id="51637"/>
    <lineage>
        <taxon>Eukaryota</taxon>
        <taxon>Discoba</taxon>
        <taxon>Heterolobosea</taxon>
        <taxon>Tetramitia</taxon>
        <taxon>Eutetramitia</taxon>
        <taxon>Vahlkampfiidae</taxon>
        <taxon>Naegleria</taxon>
    </lineage>
</organism>
<feature type="compositionally biased region" description="Basic and acidic residues" evidence="4">
    <location>
        <begin position="49"/>
        <end position="61"/>
    </location>
</feature>
<proteinExistence type="predicted"/>
<evidence type="ECO:0000256" key="1">
    <source>
        <dbReference type="ARBA" id="ARBA00022737"/>
    </source>
</evidence>
<dbReference type="InterPro" id="IPR036770">
    <property type="entry name" value="Ankyrin_rpt-contain_sf"/>
</dbReference>
<dbReference type="InterPro" id="IPR051637">
    <property type="entry name" value="Ank_repeat_dom-contain_49"/>
</dbReference>
<feature type="compositionally biased region" description="Basic and acidic residues" evidence="4">
    <location>
        <begin position="88"/>
        <end position="101"/>
    </location>
</feature>
<accession>A0AA88GFL6</accession>
<keyword evidence="1" id="KW-0677">Repeat</keyword>
<feature type="compositionally biased region" description="Low complexity" evidence="4">
    <location>
        <begin position="15"/>
        <end position="27"/>
    </location>
</feature>
<evidence type="ECO:0000313" key="5">
    <source>
        <dbReference type="EMBL" id="KAG2373993.1"/>
    </source>
</evidence>
<feature type="region of interest" description="Disordered" evidence="4">
    <location>
        <begin position="1"/>
        <end position="158"/>
    </location>
</feature>
<dbReference type="PROSITE" id="PS50088">
    <property type="entry name" value="ANK_REPEAT"/>
    <property type="match status" value="1"/>
</dbReference>
<feature type="repeat" description="ANK" evidence="3">
    <location>
        <begin position="656"/>
        <end position="688"/>
    </location>
</feature>
<gene>
    <name evidence="5" type="ORF">C9374_011658</name>
</gene>
<comment type="caution">
    <text evidence="5">The sequence shown here is derived from an EMBL/GenBank/DDBJ whole genome shotgun (WGS) entry which is preliminary data.</text>
</comment>
<evidence type="ECO:0000256" key="4">
    <source>
        <dbReference type="SAM" id="MobiDB-lite"/>
    </source>
</evidence>
<dbReference type="SUPFAM" id="SSF48403">
    <property type="entry name" value="Ankyrin repeat"/>
    <property type="match status" value="1"/>
</dbReference>